<dbReference type="Proteomes" id="UP000275076">
    <property type="component" value="Unassembled WGS sequence"/>
</dbReference>
<sequence>MEIKLLLDGEEKTFTVPFATGFTVRKTFEIAREYGGSNIQEEGYDAHADYIVLAFNNQFTRDELYAGYPGGDIVRKADEIMAWALNPKGKEGTDTKNTKTPTKS</sequence>
<gene>
    <name evidence="1" type="ORF">D7Z54_14565</name>
</gene>
<dbReference type="Pfam" id="PF23857">
    <property type="entry name" value="Phage_TAC_19"/>
    <property type="match status" value="1"/>
</dbReference>
<organism evidence="1 2">
    <name type="scientific">Salibacterium salarium</name>
    <dbReference type="NCBI Taxonomy" id="284579"/>
    <lineage>
        <taxon>Bacteria</taxon>
        <taxon>Bacillati</taxon>
        <taxon>Bacillota</taxon>
        <taxon>Bacilli</taxon>
        <taxon>Bacillales</taxon>
        <taxon>Bacillaceae</taxon>
    </lineage>
</organism>
<accession>A0A3R9Q399</accession>
<dbReference type="OrthoDB" id="2915540at2"/>
<evidence type="ECO:0008006" key="3">
    <source>
        <dbReference type="Google" id="ProtNLM"/>
    </source>
</evidence>
<proteinExistence type="predicted"/>
<dbReference type="AlphaFoldDB" id="A0A3R9Q399"/>
<name>A0A3R9Q399_9BACI</name>
<dbReference type="InterPro" id="IPR057006">
    <property type="entry name" value="Phage_TAC_19"/>
</dbReference>
<dbReference type="NCBIfam" id="NF047360">
    <property type="entry name" value="tail_chap_PVL"/>
    <property type="match status" value="1"/>
</dbReference>
<dbReference type="RefSeq" id="WP_125556589.1">
    <property type="nucleotide sequence ID" value="NZ_RBVX01000013.1"/>
</dbReference>
<dbReference type="EMBL" id="RBVX01000013">
    <property type="protein sequence ID" value="RSL32669.1"/>
    <property type="molecule type" value="Genomic_DNA"/>
</dbReference>
<evidence type="ECO:0000313" key="1">
    <source>
        <dbReference type="EMBL" id="RSL32669.1"/>
    </source>
</evidence>
<comment type="caution">
    <text evidence="1">The sequence shown here is derived from an EMBL/GenBank/DDBJ whole genome shotgun (WGS) entry which is preliminary data.</text>
</comment>
<keyword evidence="2" id="KW-1185">Reference proteome</keyword>
<protein>
    <recommendedName>
        <fullName evidence="3">Phage protein</fullName>
    </recommendedName>
</protein>
<evidence type="ECO:0000313" key="2">
    <source>
        <dbReference type="Proteomes" id="UP000275076"/>
    </source>
</evidence>
<reference evidence="1 2" key="1">
    <citation type="submission" date="2018-10" db="EMBL/GenBank/DDBJ databases">
        <title>Draft genome sequence of Bacillus salarius IM0101, isolated from a hypersaline soil in Inner Mongolia, China.</title>
        <authorList>
            <person name="Yamprayoonswat W."/>
            <person name="Boonvisut S."/>
            <person name="Jumpathong W."/>
            <person name="Sittihan S."/>
            <person name="Ruangsuj P."/>
            <person name="Wanthongcharoen S."/>
            <person name="Thongpramul N."/>
            <person name="Pimmason S."/>
            <person name="Yu B."/>
            <person name="Yasawong M."/>
        </authorList>
    </citation>
    <scope>NUCLEOTIDE SEQUENCE [LARGE SCALE GENOMIC DNA]</scope>
    <source>
        <strain evidence="1 2">IM0101</strain>
    </source>
</reference>